<protein>
    <submittedName>
        <fullName evidence="1">Uncharacterized protein</fullName>
    </submittedName>
</protein>
<accession>A0ABD5YBZ3</accession>
<comment type="caution">
    <text evidence="1">The sequence shown here is derived from an EMBL/GenBank/DDBJ whole genome shotgun (WGS) entry which is preliminary data.</text>
</comment>
<dbReference type="RefSeq" id="WP_267663890.1">
    <property type="nucleotide sequence ID" value="NZ_JAODIX010000030.1"/>
</dbReference>
<name>A0ABD5YBZ3_9EURY</name>
<dbReference type="AlphaFoldDB" id="A0ABD5YBZ3"/>
<organism evidence="1 2">
    <name type="scientific">Halorubrum yunnanense</name>
    <dbReference type="NCBI Taxonomy" id="1526162"/>
    <lineage>
        <taxon>Archaea</taxon>
        <taxon>Methanobacteriati</taxon>
        <taxon>Methanobacteriota</taxon>
        <taxon>Stenosarchaea group</taxon>
        <taxon>Halobacteria</taxon>
        <taxon>Halobacteriales</taxon>
        <taxon>Haloferacaceae</taxon>
        <taxon>Halorubrum</taxon>
    </lineage>
</organism>
<feature type="non-terminal residue" evidence="1">
    <location>
        <position position="1"/>
    </location>
</feature>
<sequence length="69" mass="6961">NAVAARLGGCEARCGRVGLKGAAVRATQATQALQGVSEANDRSAQRACVALTAGALEVFTVDIPSAVYK</sequence>
<dbReference type="EMBL" id="JBHSZZ010000030">
    <property type="protein sequence ID" value="MFC7186879.1"/>
    <property type="molecule type" value="Genomic_DNA"/>
</dbReference>
<keyword evidence="2" id="KW-1185">Reference proteome</keyword>
<dbReference type="Proteomes" id="UP001596390">
    <property type="component" value="Unassembled WGS sequence"/>
</dbReference>
<gene>
    <name evidence="1" type="ORF">ACFQMK_08270</name>
</gene>
<reference evidence="1 2" key="1">
    <citation type="journal article" date="2019" name="Int. J. Syst. Evol. Microbiol.">
        <title>The Global Catalogue of Microorganisms (GCM) 10K type strain sequencing project: providing services to taxonomists for standard genome sequencing and annotation.</title>
        <authorList>
            <consortium name="The Broad Institute Genomics Platform"/>
            <consortium name="The Broad Institute Genome Sequencing Center for Infectious Disease"/>
            <person name="Wu L."/>
            <person name="Ma J."/>
        </authorList>
    </citation>
    <scope>NUCLEOTIDE SEQUENCE [LARGE SCALE GENOMIC DNA]</scope>
    <source>
        <strain evidence="1 2">Q85</strain>
    </source>
</reference>
<evidence type="ECO:0000313" key="2">
    <source>
        <dbReference type="Proteomes" id="UP001596390"/>
    </source>
</evidence>
<evidence type="ECO:0000313" key="1">
    <source>
        <dbReference type="EMBL" id="MFC7186879.1"/>
    </source>
</evidence>
<proteinExistence type="predicted"/>